<gene>
    <name evidence="1" type="ORF">UFOPK4301_00853</name>
</gene>
<name>A0A6J7TAA9_9ZZZZ</name>
<dbReference type="AlphaFoldDB" id="A0A6J7TAA9"/>
<dbReference type="EMBL" id="CAFBQG010000100">
    <property type="protein sequence ID" value="CAB5049976.1"/>
    <property type="molecule type" value="Genomic_DNA"/>
</dbReference>
<evidence type="ECO:0000313" key="1">
    <source>
        <dbReference type="EMBL" id="CAB5049976.1"/>
    </source>
</evidence>
<organism evidence="1">
    <name type="scientific">freshwater metagenome</name>
    <dbReference type="NCBI Taxonomy" id="449393"/>
    <lineage>
        <taxon>unclassified sequences</taxon>
        <taxon>metagenomes</taxon>
        <taxon>ecological metagenomes</taxon>
    </lineage>
</organism>
<accession>A0A6J7TAA9</accession>
<proteinExistence type="predicted"/>
<sequence>MSQSDLVGDHSRISESLQKFRTLHLPPNLNQKHVESLELAARVHIVATGAIADSEAVASPSQDRMRVQVLRNLERDCLQLLQAGAIC</sequence>
<protein>
    <submittedName>
        <fullName evidence="1">Unannotated protein</fullName>
    </submittedName>
</protein>
<reference evidence="1" key="1">
    <citation type="submission" date="2020-05" db="EMBL/GenBank/DDBJ databases">
        <authorList>
            <person name="Chiriac C."/>
            <person name="Salcher M."/>
            <person name="Ghai R."/>
            <person name="Kavagutti S V."/>
        </authorList>
    </citation>
    <scope>NUCLEOTIDE SEQUENCE</scope>
</reference>